<dbReference type="PANTHER" id="PTHR31118:SF32">
    <property type="entry name" value="KYNURENINE FORMAMIDASE"/>
    <property type="match status" value="1"/>
</dbReference>
<dbReference type="InterPro" id="IPR037175">
    <property type="entry name" value="KFase_sf"/>
</dbReference>
<gene>
    <name evidence="1" type="ORF">E6H05_12435</name>
</gene>
<name>A0A537IJL7_9BACT</name>
<dbReference type="EMBL" id="VBAP01000109">
    <property type="protein sequence ID" value="TMI71511.1"/>
    <property type="molecule type" value="Genomic_DNA"/>
</dbReference>
<dbReference type="PANTHER" id="PTHR31118">
    <property type="entry name" value="CYCLASE-LIKE PROTEIN 2"/>
    <property type="match status" value="1"/>
</dbReference>
<dbReference type="InterPro" id="IPR007325">
    <property type="entry name" value="KFase/CYL"/>
</dbReference>
<dbReference type="GO" id="GO:0004061">
    <property type="term" value="F:arylformamidase activity"/>
    <property type="evidence" value="ECO:0007669"/>
    <property type="project" value="InterPro"/>
</dbReference>
<sequence length="224" mass="23982">MTSSPARLVDLSHTIEHGMVTYPGLAVPVISDWLSRDASQTRYAPGTTFQIGKIELLANTGTYIDAPFHRYDGGKDVSDYPLQVVANLEGVVVRATERASRALDSGVFRGRDVQGKAVLVHTGWDVHWRTERYGTGHPFLTRAAAEHLIAAGATLVGIDSLNIDDATDGARPVHSLLLAAGIPIVEHLCGLAGLPEAGFRFYAAPPPVKGMGSFPVRAFAVLEE</sequence>
<proteinExistence type="predicted"/>
<evidence type="ECO:0000313" key="1">
    <source>
        <dbReference type="EMBL" id="TMI71511.1"/>
    </source>
</evidence>
<dbReference type="GO" id="GO:0019441">
    <property type="term" value="P:L-tryptophan catabolic process to kynurenine"/>
    <property type="evidence" value="ECO:0007669"/>
    <property type="project" value="InterPro"/>
</dbReference>
<dbReference type="AlphaFoldDB" id="A0A537IJL7"/>
<dbReference type="Gene3D" id="3.50.30.50">
    <property type="entry name" value="Putative cyclase"/>
    <property type="match status" value="1"/>
</dbReference>
<dbReference type="SUPFAM" id="SSF102198">
    <property type="entry name" value="Putative cyclase"/>
    <property type="match status" value="1"/>
</dbReference>
<reference evidence="1 2" key="1">
    <citation type="journal article" date="2019" name="Nat. Microbiol.">
        <title>Mediterranean grassland soil C-N compound turnover is dependent on rainfall and depth, and is mediated by genomically divergent microorganisms.</title>
        <authorList>
            <person name="Diamond S."/>
            <person name="Andeer P.F."/>
            <person name="Li Z."/>
            <person name="Crits-Christoph A."/>
            <person name="Burstein D."/>
            <person name="Anantharaman K."/>
            <person name="Lane K.R."/>
            <person name="Thomas B.C."/>
            <person name="Pan C."/>
            <person name="Northen T.R."/>
            <person name="Banfield J.F."/>
        </authorList>
    </citation>
    <scope>NUCLEOTIDE SEQUENCE [LARGE SCALE GENOMIC DNA]</scope>
    <source>
        <strain evidence="1">NP_8</strain>
    </source>
</reference>
<protein>
    <submittedName>
        <fullName evidence="1">Cyclase family protein</fullName>
    </submittedName>
</protein>
<dbReference type="Proteomes" id="UP000318834">
    <property type="component" value="Unassembled WGS sequence"/>
</dbReference>
<accession>A0A537IJL7</accession>
<dbReference type="Pfam" id="PF04199">
    <property type="entry name" value="Cyclase"/>
    <property type="match status" value="1"/>
</dbReference>
<evidence type="ECO:0000313" key="2">
    <source>
        <dbReference type="Proteomes" id="UP000318834"/>
    </source>
</evidence>
<organism evidence="1 2">
    <name type="scientific">Candidatus Segetimicrobium genomatis</name>
    <dbReference type="NCBI Taxonomy" id="2569760"/>
    <lineage>
        <taxon>Bacteria</taxon>
        <taxon>Bacillati</taxon>
        <taxon>Candidatus Sysuimicrobiota</taxon>
        <taxon>Candidatus Sysuimicrobiia</taxon>
        <taxon>Candidatus Sysuimicrobiales</taxon>
        <taxon>Candidatus Segetimicrobiaceae</taxon>
        <taxon>Candidatus Segetimicrobium</taxon>
    </lineage>
</organism>
<comment type="caution">
    <text evidence="1">The sequence shown here is derived from an EMBL/GenBank/DDBJ whole genome shotgun (WGS) entry which is preliminary data.</text>
</comment>